<accession>A0A1I7RU18</accession>
<reference evidence="2" key="1">
    <citation type="submission" date="2016-11" db="UniProtKB">
        <authorList>
            <consortium name="WormBaseParasite"/>
        </authorList>
    </citation>
    <scope>IDENTIFICATION</scope>
</reference>
<proteinExistence type="predicted"/>
<dbReference type="WBParaSite" id="BXY_0422500.1">
    <property type="protein sequence ID" value="BXY_0422500.1"/>
    <property type="gene ID" value="BXY_0422500"/>
</dbReference>
<dbReference type="Proteomes" id="UP000095284">
    <property type="component" value="Unplaced"/>
</dbReference>
<sequence>MSSHYKSDGSPGIPLTWCRILVSGGSLVHPAPLPAGGEIAQREAVSPCGSGRSGPISEVCLQLRAECSGRLEGPLIFFLFDLKSWNYMQGEWKQNKLLIVGFGFVKVWSEIPNWPFRLFKPTDDTLGPCGGVL</sequence>
<evidence type="ECO:0000313" key="2">
    <source>
        <dbReference type="WBParaSite" id="BXY_0422500.1"/>
    </source>
</evidence>
<name>A0A1I7RU18_BURXY</name>
<protein>
    <submittedName>
        <fullName evidence="2">Uncharacterized protein</fullName>
    </submittedName>
</protein>
<evidence type="ECO:0000313" key="1">
    <source>
        <dbReference type="Proteomes" id="UP000095284"/>
    </source>
</evidence>
<dbReference type="AlphaFoldDB" id="A0A1I7RU18"/>
<organism evidence="1 2">
    <name type="scientific">Bursaphelenchus xylophilus</name>
    <name type="common">Pinewood nematode worm</name>
    <name type="synonym">Aphelenchoides xylophilus</name>
    <dbReference type="NCBI Taxonomy" id="6326"/>
    <lineage>
        <taxon>Eukaryota</taxon>
        <taxon>Metazoa</taxon>
        <taxon>Ecdysozoa</taxon>
        <taxon>Nematoda</taxon>
        <taxon>Chromadorea</taxon>
        <taxon>Rhabditida</taxon>
        <taxon>Tylenchina</taxon>
        <taxon>Tylenchomorpha</taxon>
        <taxon>Aphelenchoidea</taxon>
        <taxon>Aphelenchoididae</taxon>
        <taxon>Bursaphelenchus</taxon>
    </lineage>
</organism>